<dbReference type="PANTHER" id="PTHR46033">
    <property type="entry name" value="PROTEIN MAIN-LIKE 2"/>
    <property type="match status" value="1"/>
</dbReference>
<sequence length="167" mass="18942">MGDTQEVLRTLVYFSFIQNIHPISYGKDMKNKKLEIDEKTFQLNDWHLTDEQAQLVSASGLGALSIIQPGRIDHPLVAANAERWCFETNSFDYNILIGEMTPILFDVYEILRLAVDDDPVICRPTSDLRQFIENNLGIVPTDGNSTVIKHSWLKANFHTLPPDVTPV</sequence>
<feature type="domain" description="Aminotransferase-like plant mobile" evidence="1">
    <location>
        <begin position="64"/>
        <end position="158"/>
    </location>
</feature>
<organism evidence="2 3">
    <name type="scientific">Amborella trichopoda</name>
    <dbReference type="NCBI Taxonomy" id="13333"/>
    <lineage>
        <taxon>Eukaryota</taxon>
        <taxon>Viridiplantae</taxon>
        <taxon>Streptophyta</taxon>
        <taxon>Embryophyta</taxon>
        <taxon>Tracheophyta</taxon>
        <taxon>Spermatophyta</taxon>
        <taxon>Magnoliopsida</taxon>
        <taxon>Amborellales</taxon>
        <taxon>Amborellaceae</taxon>
        <taxon>Amborella</taxon>
    </lineage>
</organism>
<dbReference type="AlphaFoldDB" id="W1PPF9"/>
<dbReference type="GO" id="GO:0010073">
    <property type="term" value="P:meristem maintenance"/>
    <property type="evidence" value="ECO:0007669"/>
    <property type="project" value="InterPro"/>
</dbReference>
<keyword evidence="3" id="KW-1185">Reference proteome</keyword>
<name>W1PPF9_AMBTC</name>
<protein>
    <recommendedName>
        <fullName evidence="1">Aminotransferase-like plant mobile domain-containing protein</fullName>
    </recommendedName>
</protein>
<evidence type="ECO:0000313" key="2">
    <source>
        <dbReference type="EMBL" id="ERN11912.1"/>
    </source>
</evidence>
<gene>
    <name evidence="2" type="ORF">AMTR_s00020p00228680</name>
</gene>
<evidence type="ECO:0000313" key="3">
    <source>
        <dbReference type="Proteomes" id="UP000017836"/>
    </source>
</evidence>
<proteinExistence type="predicted"/>
<dbReference type="PANTHER" id="PTHR46033:SF1">
    <property type="entry name" value="PROTEIN MAIN-LIKE 2"/>
    <property type="match status" value="1"/>
</dbReference>
<dbReference type="InterPro" id="IPR044824">
    <property type="entry name" value="MAIN-like"/>
</dbReference>
<dbReference type="Proteomes" id="UP000017836">
    <property type="component" value="Unassembled WGS sequence"/>
</dbReference>
<dbReference type="InterPro" id="IPR019557">
    <property type="entry name" value="AminoTfrase-like_pln_mobile"/>
</dbReference>
<evidence type="ECO:0000259" key="1">
    <source>
        <dbReference type="Pfam" id="PF10536"/>
    </source>
</evidence>
<reference evidence="3" key="1">
    <citation type="journal article" date="2013" name="Science">
        <title>The Amborella genome and the evolution of flowering plants.</title>
        <authorList>
            <consortium name="Amborella Genome Project"/>
        </authorList>
    </citation>
    <scope>NUCLEOTIDE SEQUENCE [LARGE SCALE GENOMIC DNA]</scope>
</reference>
<dbReference type="Pfam" id="PF10536">
    <property type="entry name" value="PMD"/>
    <property type="match status" value="1"/>
</dbReference>
<dbReference type="EMBL" id="KI392664">
    <property type="protein sequence ID" value="ERN11912.1"/>
    <property type="molecule type" value="Genomic_DNA"/>
</dbReference>
<accession>W1PPF9</accession>
<dbReference type="Gramene" id="ERN11912">
    <property type="protein sequence ID" value="ERN11912"/>
    <property type="gene ID" value="AMTR_s00020p00228680"/>
</dbReference>
<dbReference type="HOGENOM" id="CLU_135845_0_0_1"/>